<evidence type="ECO:0000256" key="4">
    <source>
        <dbReference type="ARBA" id="ARBA00023315"/>
    </source>
</evidence>
<dbReference type="PANTHER" id="PTHR11104">
    <property type="entry name" value="AMINOGLYCOSIDE N3-ACETYLTRANSFERASE"/>
    <property type="match status" value="1"/>
</dbReference>
<evidence type="ECO:0000256" key="1">
    <source>
        <dbReference type="ARBA" id="ARBA00006383"/>
    </source>
</evidence>
<dbReference type="OrthoDB" id="7330654at2"/>
<dbReference type="RefSeq" id="WP_146796691.1">
    <property type="nucleotide sequence ID" value="NZ_BARC01000007.1"/>
</dbReference>
<dbReference type="EC" id="2.3.1.-" evidence="5"/>
<accession>A0A511B0W2</accession>
<evidence type="ECO:0000313" key="7">
    <source>
        <dbReference type="Proteomes" id="UP000321230"/>
    </source>
</evidence>
<dbReference type="Proteomes" id="UP000321230">
    <property type="component" value="Unassembled WGS sequence"/>
</dbReference>
<keyword evidence="3 5" id="KW-0808">Transferase</keyword>
<keyword evidence="4 5" id="KW-0012">Acyltransferase</keyword>
<keyword evidence="5" id="KW-0046">Antibiotic resistance</keyword>
<comment type="caution">
    <text evidence="6">The sequence shown here is derived from an EMBL/GenBank/DDBJ whole genome shotgun (WGS) entry which is preliminary data.</text>
</comment>
<organism evidence="6 7">
    <name type="scientific">Gluconobacter wancherniae NBRC 103581</name>
    <dbReference type="NCBI Taxonomy" id="656744"/>
    <lineage>
        <taxon>Bacteria</taxon>
        <taxon>Pseudomonadati</taxon>
        <taxon>Pseudomonadota</taxon>
        <taxon>Alphaproteobacteria</taxon>
        <taxon>Acetobacterales</taxon>
        <taxon>Acetobacteraceae</taxon>
        <taxon>Gluconobacter</taxon>
    </lineage>
</organism>
<dbReference type="GO" id="GO:0046353">
    <property type="term" value="F:aminoglycoside 3-N-acetyltransferase activity"/>
    <property type="evidence" value="ECO:0007669"/>
    <property type="project" value="UniProtKB-EC"/>
</dbReference>
<dbReference type="SUPFAM" id="SSF110710">
    <property type="entry name" value="TTHA0583/YokD-like"/>
    <property type="match status" value="1"/>
</dbReference>
<dbReference type="PANTHER" id="PTHR11104:SF0">
    <property type="entry name" value="SPBETA PROPHAGE-DERIVED AMINOGLYCOSIDE N(3')-ACETYLTRANSFERASE-LIKE PROTEIN YOKD"/>
    <property type="match status" value="1"/>
</dbReference>
<dbReference type="GO" id="GO:0046677">
    <property type="term" value="P:response to antibiotic"/>
    <property type="evidence" value="ECO:0007669"/>
    <property type="project" value="UniProtKB-KW"/>
</dbReference>
<sequence>MTEIAAIARTGEPITQEKMAADLRAIGVRPGMTLLVHTAMSRIGWVCGGARTCIETLIAATGATQHGGGTLIMPAQSSDLSDPAAWAHPAVPEHWWDSIRANTPPYDPALTPTRGLGVIAEQFRTWPGVQRSSHPQVSFAGLGHNAAAILATQPLEDPFGAKSPLGVLQQLDAQVLMIGTGWDTCTALHLAERQANPNGPRYDDGAPMTVEGQRRWVRFSMPETDAENFPALGAKLDGSAIVRHGHVRMAQSRFFPLRDAVTMATALLRPDSARS</sequence>
<proteinExistence type="inferred from homology"/>
<evidence type="ECO:0000256" key="2">
    <source>
        <dbReference type="ARBA" id="ARBA00012882"/>
    </source>
</evidence>
<comment type="catalytic activity">
    <reaction evidence="5">
        <text>a 2-deoxystreptamine antibiotic + acetyl-CoA = an N(3)-acetyl-2-deoxystreptamine antibiotic + CoA + H(+)</text>
        <dbReference type="Rhea" id="RHEA:12665"/>
        <dbReference type="ChEBI" id="CHEBI:15378"/>
        <dbReference type="ChEBI" id="CHEBI:57287"/>
        <dbReference type="ChEBI" id="CHEBI:57288"/>
        <dbReference type="ChEBI" id="CHEBI:57921"/>
        <dbReference type="ChEBI" id="CHEBI:77452"/>
        <dbReference type="EC" id="2.3.1.81"/>
    </reaction>
</comment>
<dbReference type="EMBL" id="BJUZ01000002">
    <property type="protein sequence ID" value="GEK94058.1"/>
    <property type="molecule type" value="Genomic_DNA"/>
</dbReference>
<protein>
    <recommendedName>
        <fullName evidence="2 5">Aminoglycoside N(3)-acetyltransferase</fullName>
        <ecNumber evidence="5">2.3.1.-</ecNumber>
    </recommendedName>
</protein>
<comment type="similarity">
    <text evidence="1 5">Belongs to the antibiotic N-acetyltransferase family.</text>
</comment>
<name>A0A511B0W2_9PROT</name>
<dbReference type="AlphaFoldDB" id="A0A511B0W2"/>
<dbReference type="Pfam" id="PF02522">
    <property type="entry name" value="Antibiotic_NAT"/>
    <property type="match status" value="1"/>
</dbReference>
<keyword evidence="7" id="KW-1185">Reference proteome</keyword>
<dbReference type="InterPro" id="IPR028345">
    <property type="entry name" value="Antibiotic_NAT-like"/>
</dbReference>
<gene>
    <name evidence="6" type="ORF">GWA01_18280</name>
</gene>
<evidence type="ECO:0000313" key="6">
    <source>
        <dbReference type="EMBL" id="GEK94058.1"/>
    </source>
</evidence>
<dbReference type="InterPro" id="IPR003679">
    <property type="entry name" value="Amioglycoside_AcTrfase"/>
</dbReference>
<reference evidence="6 7" key="1">
    <citation type="submission" date="2019-07" db="EMBL/GenBank/DDBJ databases">
        <title>Whole genome shotgun sequence of Gluconobacter wancherniae NBRC 103581.</title>
        <authorList>
            <person name="Hosoyama A."/>
            <person name="Uohara A."/>
            <person name="Ohji S."/>
            <person name="Ichikawa N."/>
        </authorList>
    </citation>
    <scope>NUCLEOTIDE SEQUENCE [LARGE SCALE GENOMIC DNA]</scope>
    <source>
        <strain evidence="6 7">NBRC 103581</strain>
    </source>
</reference>
<evidence type="ECO:0000256" key="5">
    <source>
        <dbReference type="RuleBase" id="RU365031"/>
    </source>
</evidence>
<evidence type="ECO:0000256" key="3">
    <source>
        <dbReference type="ARBA" id="ARBA00022679"/>
    </source>
</evidence>